<dbReference type="Gene3D" id="3.40.720.10">
    <property type="entry name" value="Alkaline Phosphatase, subunit A"/>
    <property type="match status" value="1"/>
</dbReference>
<feature type="domain" description="Sulfatase N-terminal" evidence="4">
    <location>
        <begin position="33"/>
        <end position="299"/>
    </location>
</feature>
<sequence length="492" mass="55835">MRHSRFSLLKFLTPALALCVSAAPVLAGTQERPNVVWIISDDLGPELGCWGYPGVSTPNIDRLAREGTRYTQAFSSAPVCSASRTAFQTGQYQTTVGGHHHETHDKPVLTDETPTVVGLMREAGYFTSNGDGTKESIGKKWAKSHFNFVYKDETFFDGQDWSQRAEGQPFFAQVQIKEPHRDFVENTKKRPLSPIPPYYPEHPVTRADWDNYLASIEVLDRHVGEVLDRLDAEGLTDDTLVFFFGDHGRPHVRDKQWLYEGGLHTPMIARWPGKVPAGVTTDHFASLLDLMPTTLVAAGAKLPELPGKNLFAPDWKGHEKIFAARDRCGDAVDRIRSVRNSRFKYIRNYHPEKSYMQLSSYKKLQYPVDTLMRILHAEGKWDGPFMAETRPVDELYDLKNDPYELNNLAANPDYAKQLKELSSAVDEWIVDTGDKGEIEESLTVDLPALFESKRISYYEGTMKKRGLDPAISDKDYLDWWQKELHLDPAKAR</sequence>
<evidence type="ECO:0000259" key="4">
    <source>
        <dbReference type="Pfam" id="PF00884"/>
    </source>
</evidence>
<dbReference type="PANTHER" id="PTHR42693:SF53">
    <property type="entry name" value="ENDO-4-O-SULFATASE"/>
    <property type="match status" value="1"/>
</dbReference>
<keyword evidence="3" id="KW-0732">Signal</keyword>
<accession>A0ABW5D6Y8</accession>
<evidence type="ECO:0000256" key="2">
    <source>
        <dbReference type="ARBA" id="ARBA00022801"/>
    </source>
</evidence>
<feature type="signal peptide" evidence="3">
    <location>
        <begin position="1"/>
        <end position="27"/>
    </location>
</feature>
<feature type="chain" id="PRO_5045772803" evidence="3">
    <location>
        <begin position="28"/>
        <end position="492"/>
    </location>
</feature>
<dbReference type="Pfam" id="PF00884">
    <property type="entry name" value="Sulfatase"/>
    <property type="match status" value="1"/>
</dbReference>
<dbReference type="RefSeq" id="WP_386819929.1">
    <property type="nucleotide sequence ID" value="NZ_JBHUIT010000010.1"/>
</dbReference>
<name>A0ABW5D6Y8_9BACT</name>
<organism evidence="5 6">
    <name type="scientific">Luteolibacter algae</name>
    <dbReference type="NCBI Taxonomy" id="454151"/>
    <lineage>
        <taxon>Bacteria</taxon>
        <taxon>Pseudomonadati</taxon>
        <taxon>Verrucomicrobiota</taxon>
        <taxon>Verrucomicrobiia</taxon>
        <taxon>Verrucomicrobiales</taxon>
        <taxon>Verrucomicrobiaceae</taxon>
        <taxon>Luteolibacter</taxon>
    </lineage>
</organism>
<dbReference type="InterPro" id="IPR050738">
    <property type="entry name" value="Sulfatase"/>
</dbReference>
<dbReference type="PANTHER" id="PTHR42693">
    <property type="entry name" value="ARYLSULFATASE FAMILY MEMBER"/>
    <property type="match status" value="1"/>
</dbReference>
<comment type="similarity">
    <text evidence="1">Belongs to the sulfatase family.</text>
</comment>
<evidence type="ECO:0000256" key="3">
    <source>
        <dbReference type="SAM" id="SignalP"/>
    </source>
</evidence>
<keyword evidence="2" id="KW-0378">Hydrolase</keyword>
<gene>
    <name evidence="5" type="ORF">ACFSSA_08115</name>
</gene>
<dbReference type="InterPro" id="IPR000917">
    <property type="entry name" value="Sulfatase_N"/>
</dbReference>
<dbReference type="EMBL" id="JBHUIT010000010">
    <property type="protein sequence ID" value="MFD2256637.1"/>
    <property type="molecule type" value="Genomic_DNA"/>
</dbReference>
<evidence type="ECO:0000313" key="6">
    <source>
        <dbReference type="Proteomes" id="UP001597375"/>
    </source>
</evidence>
<dbReference type="CDD" id="cd16027">
    <property type="entry name" value="SGSH"/>
    <property type="match status" value="1"/>
</dbReference>
<evidence type="ECO:0000256" key="1">
    <source>
        <dbReference type="ARBA" id="ARBA00008779"/>
    </source>
</evidence>
<protein>
    <submittedName>
        <fullName evidence="5">Sulfatase</fullName>
    </submittedName>
</protein>
<reference evidence="6" key="1">
    <citation type="journal article" date="2019" name="Int. J. Syst. Evol. Microbiol.">
        <title>The Global Catalogue of Microorganisms (GCM) 10K type strain sequencing project: providing services to taxonomists for standard genome sequencing and annotation.</title>
        <authorList>
            <consortium name="The Broad Institute Genomics Platform"/>
            <consortium name="The Broad Institute Genome Sequencing Center for Infectious Disease"/>
            <person name="Wu L."/>
            <person name="Ma J."/>
        </authorList>
    </citation>
    <scope>NUCLEOTIDE SEQUENCE [LARGE SCALE GENOMIC DNA]</scope>
    <source>
        <strain evidence="6">CGMCC 4.7106</strain>
    </source>
</reference>
<evidence type="ECO:0000313" key="5">
    <source>
        <dbReference type="EMBL" id="MFD2256637.1"/>
    </source>
</evidence>
<dbReference type="InterPro" id="IPR017850">
    <property type="entry name" value="Alkaline_phosphatase_core_sf"/>
</dbReference>
<proteinExistence type="inferred from homology"/>
<dbReference type="SUPFAM" id="SSF53649">
    <property type="entry name" value="Alkaline phosphatase-like"/>
    <property type="match status" value="1"/>
</dbReference>
<comment type="caution">
    <text evidence="5">The sequence shown here is derived from an EMBL/GenBank/DDBJ whole genome shotgun (WGS) entry which is preliminary data.</text>
</comment>
<keyword evidence="6" id="KW-1185">Reference proteome</keyword>
<dbReference type="Proteomes" id="UP001597375">
    <property type="component" value="Unassembled WGS sequence"/>
</dbReference>